<dbReference type="PANTHER" id="PTHR30629">
    <property type="entry name" value="PROPHAGE INTEGRASE"/>
    <property type="match status" value="1"/>
</dbReference>
<keyword evidence="10" id="KW-1185">Reference proteome</keyword>
<dbReference type="InterPro" id="IPR013762">
    <property type="entry name" value="Integrase-like_cat_sf"/>
</dbReference>
<feature type="domain" description="Tyr recombinase" evidence="7">
    <location>
        <begin position="316"/>
        <end position="503"/>
    </location>
</feature>
<keyword evidence="2" id="KW-0229">DNA integration</keyword>
<dbReference type="Gene3D" id="1.10.150.130">
    <property type="match status" value="1"/>
</dbReference>
<name>A0ABY3LG58_9GAMM</name>
<feature type="compositionally biased region" description="Polar residues" evidence="6">
    <location>
        <begin position="196"/>
        <end position="207"/>
    </location>
</feature>
<feature type="domain" description="Core-binding (CB)" evidence="8">
    <location>
        <begin position="215"/>
        <end position="296"/>
    </location>
</feature>
<dbReference type="Gene3D" id="1.10.443.10">
    <property type="entry name" value="Intergrase catalytic core"/>
    <property type="match status" value="1"/>
</dbReference>
<keyword evidence="3 5" id="KW-0238">DNA-binding</keyword>
<dbReference type="InterPro" id="IPR044068">
    <property type="entry name" value="CB"/>
</dbReference>
<dbReference type="InterPro" id="IPR010998">
    <property type="entry name" value="Integrase_recombinase_N"/>
</dbReference>
<evidence type="ECO:0000256" key="4">
    <source>
        <dbReference type="ARBA" id="ARBA00023172"/>
    </source>
</evidence>
<dbReference type="Proteomes" id="UP000426772">
    <property type="component" value="Unassembled WGS sequence"/>
</dbReference>
<evidence type="ECO:0000313" key="9">
    <source>
        <dbReference type="EMBL" id="TXL78950.1"/>
    </source>
</evidence>
<evidence type="ECO:0000256" key="5">
    <source>
        <dbReference type="PROSITE-ProRule" id="PRU01248"/>
    </source>
</evidence>
<dbReference type="SUPFAM" id="SSF56349">
    <property type="entry name" value="DNA breaking-rejoining enzymes"/>
    <property type="match status" value="1"/>
</dbReference>
<evidence type="ECO:0000259" key="8">
    <source>
        <dbReference type="PROSITE" id="PS51900"/>
    </source>
</evidence>
<evidence type="ECO:0000256" key="2">
    <source>
        <dbReference type="ARBA" id="ARBA00022908"/>
    </source>
</evidence>
<dbReference type="PROSITE" id="PS51900">
    <property type="entry name" value="CB"/>
    <property type="match status" value="1"/>
</dbReference>
<dbReference type="InterPro" id="IPR011010">
    <property type="entry name" value="DNA_brk_join_enz"/>
</dbReference>
<gene>
    <name evidence="9" type="ORF">D9O29_08520</name>
</gene>
<evidence type="ECO:0000256" key="1">
    <source>
        <dbReference type="ARBA" id="ARBA00008857"/>
    </source>
</evidence>
<evidence type="ECO:0000313" key="10">
    <source>
        <dbReference type="Proteomes" id="UP000426772"/>
    </source>
</evidence>
<dbReference type="PANTHER" id="PTHR30629:SF2">
    <property type="entry name" value="PROPHAGE INTEGRASE INTS-RELATED"/>
    <property type="match status" value="1"/>
</dbReference>
<proteinExistence type="inferred from homology"/>
<comment type="caution">
    <text evidence="9">The sequence shown here is derived from an EMBL/GenBank/DDBJ whole genome shotgun (WGS) entry which is preliminary data.</text>
</comment>
<comment type="similarity">
    <text evidence="1">Belongs to the 'phage' integrase family.</text>
</comment>
<accession>A0ABY3LG58</accession>
<protein>
    <submittedName>
        <fullName evidence="9">Integrase</fullName>
    </submittedName>
</protein>
<reference evidence="9 10" key="1">
    <citation type="submission" date="2018-10" db="EMBL/GenBank/DDBJ databases">
        <title>Draft genome sequence of Pantoea vagans isolated from corpses of the sugarcane aphid Melanaphis sacchari Zehntner.</title>
        <authorList>
            <person name="Toledo E."/>
            <person name="Pena G."/>
            <person name="Lozano L."/>
        </authorList>
    </citation>
    <scope>NUCLEOTIDE SEQUENCE [LARGE SCALE GENOMIC DNA]</scope>
    <source>
        <strain evidence="9 10">ET-90</strain>
    </source>
</reference>
<evidence type="ECO:0000256" key="6">
    <source>
        <dbReference type="SAM" id="MobiDB-lite"/>
    </source>
</evidence>
<dbReference type="Pfam" id="PF13102">
    <property type="entry name" value="Phage_int_SAM_5"/>
    <property type="match status" value="1"/>
</dbReference>
<dbReference type="PROSITE" id="PS51898">
    <property type="entry name" value="TYR_RECOMBINASE"/>
    <property type="match status" value="1"/>
</dbReference>
<sequence>MTRLADTILTQGPEVITLSILAKPYLIRRKGSGRYTMRLRKVGSTTPLISIGLRTTSRSLAMTHLNELAATAKAFLLDNPEATAEELRGHLKDMAESLLTDASNDYWDGVEVSHLHDAKANLREIAAKHSLSIEQHHHLAAALKVIDAAQKRVNGGDAGPLLDILKGLDSNNGVSTTILKMEQGSHPSELTRERQNGSISKADSEATSEPEVKPLEFDELSSIYMAEHSVNLKPASQRDNASAHKTLKRFTKGINWKTHTRSEVSAVRDAMRESDLADTTVNKMMAKLCAVMNWAVQNGHIDHDYTKGLKVKGVESNRRAFRDDELAKVIDAIAAEREPRKRLFGMLAVITGARCGELTQLTKADVVSEAGHLCMDINANGGKSLKNKGSARVVPLIDGAYGFSLNEFSDWVSALPEENSLVFGMSRDIASKWFNEKVLPNALPDRDKSLVLHSLRHTMATMMKQTGVAESIAGDVLGHTSQSITFGLYGKAKSVTLMSDALNQAFNNQ</sequence>
<dbReference type="Pfam" id="PF00589">
    <property type="entry name" value="Phage_integrase"/>
    <property type="match status" value="1"/>
</dbReference>
<keyword evidence="4" id="KW-0233">DNA recombination</keyword>
<evidence type="ECO:0000259" key="7">
    <source>
        <dbReference type="PROSITE" id="PS51898"/>
    </source>
</evidence>
<feature type="region of interest" description="Disordered" evidence="6">
    <location>
        <begin position="181"/>
        <end position="212"/>
    </location>
</feature>
<dbReference type="InterPro" id="IPR002104">
    <property type="entry name" value="Integrase_catalytic"/>
</dbReference>
<organism evidence="9 10">
    <name type="scientific">Pantoea vagans</name>
    <dbReference type="NCBI Taxonomy" id="470934"/>
    <lineage>
        <taxon>Bacteria</taxon>
        <taxon>Pseudomonadati</taxon>
        <taxon>Pseudomonadota</taxon>
        <taxon>Gammaproteobacteria</taxon>
        <taxon>Enterobacterales</taxon>
        <taxon>Erwiniaceae</taxon>
        <taxon>Pantoea</taxon>
    </lineage>
</organism>
<dbReference type="InterPro" id="IPR050808">
    <property type="entry name" value="Phage_Integrase"/>
</dbReference>
<dbReference type="InterPro" id="IPR025269">
    <property type="entry name" value="SAM-like_dom"/>
</dbReference>
<evidence type="ECO:0000256" key="3">
    <source>
        <dbReference type="ARBA" id="ARBA00023125"/>
    </source>
</evidence>
<dbReference type="EMBL" id="RCNL01000003">
    <property type="protein sequence ID" value="TXL78950.1"/>
    <property type="molecule type" value="Genomic_DNA"/>
</dbReference>